<dbReference type="AlphaFoldDB" id="A0A937KD13"/>
<dbReference type="RefSeq" id="WP_202857645.1">
    <property type="nucleotide sequence ID" value="NZ_JAEUGD010000058.1"/>
</dbReference>
<gene>
    <name evidence="4" type="ORF">JMN32_17470</name>
</gene>
<evidence type="ECO:0000256" key="1">
    <source>
        <dbReference type="SAM" id="MobiDB-lite"/>
    </source>
</evidence>
<accession>A0A937KD13</accession>
<proteinExistence type="predicted"/>
<feature type="chain" id="PRO_5037209408" evidence="2">
    <location>
        <begin position="19"/>
        <end position="454"/>
    </location>
</feature>
<dbReference type="InterPro" id="IPR019861">
    <property type="entry name" value="PorP/SprF_Bacteroidetes"/>
</dbReference>
<evidence type="ECO:0000313" key="4">
    <source>
        <dbReference type="EMBL" id="MBL6448112.1"/>
    </source>
</evidence>
<dbReference type="NCBIfam" id="TIGR03519">
    <property type="entry name" value="T9SS_PorP_fam"/>
    <property type="match status" value="1"/>
</dbReference>
<evidence type="ECO:0000256" key="2">
    <source>
        <dbReference type="SAM" id="SignalP"/>
    </source>
</evidence>
<dbReference type="GO" id="GO:0042834">
    <property type="term" value="F:peptidoglycan binding"/>
    <property type="evidence" value="ECO:0007669"/>
    <property type="project" value="InterPro"/>
</dbReference>
<dbReference type="Pfam" id="PF11751">
    <property type="entry name" value="PorP_SprF"/>
    <property type="match status" value="1"/>
</dbReference>
<dbReference type="Pfam" id="PF05036">
    <property type="entry name" value="SPOR"/>
    <property type="match status" value="1"/>
</dbReference>
<keyword evidence="5" id="KW-1185">Reference proteome</keyword>
<feature type="region of interest" description="Disordered" evidence="1">
    <location>
        <begin position="328"/>
        <end position="350"/>
    </location>
</feature>
<dbReference type="InterPro" id="IPR036680">
    <property type="entry name" value="SPOR-like_sf"/>
</dbReference>
<dbReference type="Gene3D" id="3.30.70.1070">
    <property type="entry name" value="Sporulation related repeat"/>
    <property type="match status" value="1"/>
</dbReference>
<dbReference type="Proteomes" id="UP000614216">
    <property type="component" value="Unassembled WGS sequence"/>
</dbReference>
<dbReference type="PROSITE" id="PS51724">
    <property type="entry name" value="SPOR"/>
    <property type="match status" value="1"/>
</dbReference>
<dbReference type="EMBL" id="JAEUGD010000058">
    <property type="protein sequence ID" value="MBL6448112.1"/>
    <property type="molecule type" value="Genomic_DNA"/>
</dbReference>
<feature type="signal peptide" evidence="2">
    <location>
        <begin position="1"/>
        <end position="18"/>
    </location>
</feature>
<protein>
    <submittedName>
        <fullName evidence="4">PorP/SprF family type IX secretion system membrane protein</fullName>
    </submittedName>
</protein>
<evidence type="ECO:0000313" key="5">
    <source>
        <dbReference type="Proteomes" id="UP000614216"/>
    </source>
</evidence>
<evidence type="ECO:0000259" key="3">
    <source>
        <dbReference type="PROSITE" id="PS51724"/>
    </source>
</evidence>
<organism evidence="4 5">
    <name type="scientific">Fulvivirga marina</name>
    <dbReference type="NCBI Taxonomy" id="2494733"/>
    <lineage>
        <taxon>Bacteria</taxon>
        <taxon>Pseudomonadati</taxon>
        <taxon>Bacteroidota</taxon>
        <taxon>Cytophagia</taxon>
        <taxon>Cytophagales</taxon>
        <taxon>Fulvivirgaceae</taxon>
        <taxon>Fulvivirga</taxon>
    </lineage>
</organism>
<dbReference type="SUPFAM" id="SSF110997">
    <property type="entry name" value="Sporulation related repeat"/>
    <property type="match status" value="1"/>
</dbReference>
<sequence length="454" mass="51758">MKRILILLFVIITQLANAQNASPVYRQFSHNPYLFNPAFAAIDNQASIGIVYRKQWANFQDAPTSAGLNLQVPVNQRIILGLNLNTDDQILMQNSTFKASFTYVVPISFDQALRFGLSGGVGMNTLDLSSEELNTNDPVIMQAANNNYYADGNFGVAYTAGKFRMGFALTDLFQSDPFGTETFNKFSFTNLKNRLYTVSYAFDLSTGAGVTLEPWFMYHENQDKLQNYWEAATLINFNKKIWTGASYNQNRGLALLFGMNIMEKIRFTYSYEFPPVESSITNTSSHELQLSMNFGKKYSSPSKVSSIYNRAKRKRYKRIKRSNVSFIQKQKKPLPKKPAEEPSKDTPAPVIKEHEGEDINTSMVPVSDSDIAIDEEAPKQYYVIIGAFEIMENAVKYQEFITKKGYQAEILPDTESGYNYVYLNSSPDQDEARNLRDEYQELPLFRKAWVLEKE</sequence>
<reference evidence="4" key="1">
    <citation type="submission" date="2021-01" db="EMBL/GenBank/DDBJ databases">
        <title>Fulvivirga kasyanovii gen. nov., sp nov., a novel member of the phylum Bacteroidetes isolated from seawater in a mussel farm.</title>
        <authorList>
            <person name="Zhao L.-H."/>
            <person name="Wang Z.-J."/>
        </authorList>
    </citation>
    <scope>NUCLEOTIDE SEQUENCE</scope>
    <source>
        <strain evidence="4">29W222</strain>
    </source>
</reference>
<feature type="domain" description="SPOR" evidence="3">
    <location>
        <begin position="375"/>
        <end position="452"/>
    </location>
</feature>
<keyword evidence="2" id="KW-0732">Signal</keyword>
<name>A0A937KD13_9BACT</name>
<comment type="caution">
    <text evidence="4">The sequence shown here is derived from an EMBL/GenBank/DDBJ whole genome shotgun (WGS) entry which is preliminary data.</text>
</comment>
<dbReference type="InterPro" id="IPR007730">
    <property type="entry name" value="SPOR-like_dom"/>
</dbReference>